<reference evidence="1 2" key="1">
    <citation type="submission" date="2018-06" db="EMBL/GenBank/DDBJ databases">
        <authorList>
            <consortium name="Pathogen Informatics"/>
            <person name="Doyle S."/>
        </authorList>
    </citation>
    <scope>NUCLEOTIDE SEQUENCE [LARGE SCALE GENOMIC DNA]</scope>
    <source>
        <strain evidence="1 2">NCTC10738</strain>
    </source>
</reference>
<protein>
    <submittedName>
        <fullName evidence="1">Uncharacterized protein</fullName>
    </submittedName>
</protein>
<organism evidence="1 2">
    <name type="scientific">Shewanella algae</name>
    <dbReference type="NCBI Taxonomy" id="38313"/>
    <lineage>
        <taxon>Bacteria</taxon>
        <taxon>Pseudomonadati</taxon>
        <taxon>Pseudomonadota</taxon>
        <taxon>Gammaproteobacteria</taxon>
        <taxon>Alteromonadales</taxon>
        <taxon>Shewanellaceae</taxon>
        <taxon>Shewanella</taxon>
    </lineage>
</organism>
<dbReference type="AlphaFoldDB" id="A0A380BKF7"/>
<sequence>MKRDISVVNGGTIPKALILLASGRPKTYLSYMEGQLPPALRKKVSTERSFVFLAESVRAW</sequence>
<gene>
    <name evidence="1" type="ORF">NCTC10738_03389</name>
</gene>
<name>A0A380BKF7_9GAMM</name>
<keyword evidence="2" id="KW-1185">Reference proteome</keyword>
<dbReference type="EMBL" id="UGYO01000002">
    <property type="protein sequence ID" value="SUJ02006.1"/>
    <property type="molecule type" value="Genomic_DNA"/>
</dbReference>
<evidence type="ECO:0000313" key="2">
    <source>
        <dbReference type="Proteomes" id="UP000254069"/>
    </source>
</evidence>
<proteinExistence type="predicted"/>
<dbReference type="Proteomes" id="UP000254069">
    <property type="component" value="Unassembled WGS sequence"/>
</dbReference>
<accession>A0A380BKF7</accession>
<evidence type="ECO:0000313" key="1">
    <source>
        <dbReference type="EMBL" id="SUJ02006.1"/>
    </source>
</evidence>